<feature type="transmembrane region" description="Helical" evidence="4">
    <location>
        <begin position="354"/>
        <end position="373"/>
    </location>
</feature>
<dbReference type="Pfam" id="PF03323">
    <property type="entry name" value="GerA"/>
    <property type="match status" value="1"/>
</dbReference>
<dbReference type="InterPro" id="IPR004995">
    <property type="entry name" value="Spore_Ger"/>
</dbReference>
<dbReference type="RefSeq" id="WP_342555931.1">
    <property type="nucleotide sequence ID" value="NZ_CP159992.1"/>
</dbReference>
<keyword evidence="2 4" id="KW-0472">Membrane</keyword>
<keyword evidence="4" id="KW-1133">Transmembrane helix</keyword>
<proteinExistence type="inferred from homology"/>
<sequence>MKESNENADSSAAEKQESKQSTEHAAESIAKQDTEQDTKQDTKQDQKDQDVKKSTKQDSKKKEDPKQSGQDSAGEHQDLPLTGSLVTDEATLRAVFTDCSDVVFHSFETAGFTSALCIYCLGLCDTERLERQVLTPVQEIGIEAAQVPLSSVKTVETSKQAAEAILEGEALLFLEGSNVATAYPLYKAANRSTEEPLAESTVRGARDGFTESLATNLSLVRKRLKTPALKFRTRTVGESSNTSIVLAYMEGITDASLLKEVEQRLDRLRVRDILESQYIEEDIIDQRFSPFPQMIATERPDVVASNLMEGRFAILVDGTPFTLVAPVTLVSMLQSPEDYYQYVFMSVFLRWLRYVFYVLSLLLPSAYVAITTYHQEMIPTVLLLSIARAREEIPFPALVEALIMEIAFEALREAGVRLPKQVGSAVSIVGALIIGQAATTAGIVSAPMIIIVAITGIASFMIPRYSASIATRLLRFPIMILAGTLGLIGVMLGVILIVIHLSSLRSFGAPYLSPAAPTNAKGLKDLWWRPAPWNKPR</sequence>
<dbReference type="AlphaFoldDB" id="A0AAU8NJI1"/>
<dbReference type="GO" id="GO:0016020">
    <property type="term" value="C:membrane"/>
    <property type="evidence" value="ECO:0007669"/>
    <property type="project" value="InterPro"/>
</dbReference>
<keyword evidence="4" id="KW-0812">Transmembrane</keyword>
<gene>
    <name evidence="5" type="ORF">ABXS70_12520</name>
</gene>
<feature type="region of interest" description="Disordered" evidence="3">
    <location>
        <begin position="1"/>
        <end position="81"/>
    </location>
</feature>
<organism evidence="5">
    <name type="scientific">Paenibacillus sp. AN1007</name>
    <dbReference type="NCBI Taxonomy" id="3151385"/>
    <lineage>
        <taxon>Bacteria</taxon>
        <taxon>Bacillati</taxon>
        <taxon>Bacillota</taxon>
        <taxon>Bacilli</taxon>
        <taxon>Bacillales</taxon>
        <taxon>Paenibacillaceae</taxon>
        <taxon>Paenibacillus</taxon>
    </lineage>
</organism>
<evidence type="ECO:0000256" key="2">
    <source>
        <dbReference type="ARBA" id="ARBA00023136"/>
    </source>
</evidence>
<protein>
    <submittedName>
        <fullName evidence="5">Spore germination protein</fullName>
    </submittedName>
</protein>
<evidence type="ECO:0000256" key="3">
    <source>
        <dbReference type="SAM" id="MobiDB-lite"/>
    </source>
</evidence>
<feature type="compositionally biased region" description="Basic and acidic residues" evidence="3">
    <location>
        <begin position="12"/>
        <end position="66"/>
    </location>
</feature>
<dbReference type="InterPro" id="IPR050768">
    <property type="entry name" value="UPF0353/GerABKA_families"/>
</dbReference>
<feature type="transmembrane region" description="Helical" evidence="4">
    <location>
        <begin position="478"/>
        <end position="501"/>
    </location>
</feature>
<dbReference type="PIRSF" id="PIRSF005690">
    <property type="entry name" value="GerBA"/>
    <property type="match status" value="1"/>
</dbReference>
<comment type="similarity">
    <text evidence="1">Belongs to the GerABKA family.</text>
</comment>
<name>A0AAU8NJI1_9BACL</name>
<evidence type="ECO:0000256" key="1">
    <source>
        <dbReference type="ARBA" id="ARBA00005278"/>
    </source>
</evidence>
<accession>A0AAU8NJI1</accession>
<feature type="transmembrane region" description="Helical" evidence="4">
    <location>
        <begin position="312"/>
        <end position="333"/>
    </location>
</feature>
<dbReference type="PANTHER" id="PTHR22550">
    <property type="entry name" value="SPORE GERMINATION PROTEIN"/>
    <property type="match status" value="1"/>
</dbReference>
<evidence type="ECO:0000256" key="4">
    <source>
        <dbReference type="SAM" id="Phobius"/>
    </source>
</evidence>
<dbReference type="EMBL" id="CP159992">
    <property type="protein sequence ID" value="XCP97462.1"/>
    <property type="molecule type" value="Genomic_DNA"/>
</dbReference>
<evidence type="ECO:0000313" key="5">
    <source>
        <dbReference type="EMBL" id="XCP97462.1"/>
    </source>
</evidence>
<feature type="transmembrane region" description="Helical" evidence="4">
    <location>
        <begin position="449"/>
        <end position="466"/>
    </location>
</feature>
<dbReference type="PANTHER" id="PTHR22550:SF5">
    <property type="entry name" value="LEUCINE ZIPPER PROTEIN 4"/>
    <property type="match status" value="1"/>
</dbReference>
<reference evidence="5" key="1">
    <citation type="submission" date="2024-05" db="EMBL/GenBank/DDBJ databases">
        <title>Draft genome assemblies of 36 bacteria isolated from hibernating arctic ground squirrels.</title>
        <authorList>
            <person name="McKee H."/>
            <person name="Mullen L."/>
            <person name="Drown D.M."/>
            <person name="Duddleston K.N."/>
        </authorList>
    </citation>
    <scope>NUCLEOTIDE SEQUENCE</scope>
    <source>
        <strain evidence="5">AN1007</strain>
    </source>
</reference>
<dbReference type="GO" id="GO:0009847">
    <property type="term" value="P:spore germination"/>
    <property type="evidence" value="ECO:0007669"/>
    <property type="project" value="InterPro"/>
</dbReference>